<proteinExistence type="predicted"/>
<feature type="compositionally biased region" description="Gly residues" evidence="1">
    <location>
        <begin position="569"/>
        <end position="581"/>
    </location>
</feature>
<dbReference type="PANTHER" id="PTHR30441">
    <property type="entry name" value="DUF748 DOMAIN-CONTAINING PROTEIN"/>
    <property type="match status" value="1"/>
</dbReference>
<dbReference type="Pfam" id="PF05170">
    <property type="entry name" value="AsmA"/>
    <property type="match status" value="1"/>
</dbReference>
<dbReference type="Proteomes" id="UP001589775">
    <property type="component" value="Unassembled WGS sequence"/>
</dbReference>
<reference evidence="3 4" key="1">
    <citation type="submission" date="2024-09" db="EMBL/GenBank/DDBJ databases">
        <authorList>
            <person name="Sun Q."/>
            <person name="Mori K."/>
        </authorList>
    </citation>
    <scope>NUCLEOTIDE SEQUENCE [LARGE SCALE GENOMIC DNA]</scope>
    <source>
        <strain evidence="3 4">KCTC 23279</strain>
    </source>
</reference>
<dbReference type="RefSeq" id="WP_378383585.1">
    <property type="nucleotide sequence ID" value="NZ_JBHLWM010000001.1"/>
</dbReference>
<dbReference type="EMBL" id="JBHLWM010000001">
    <property type="protein sequence ID" value="MFC0239097.1"/>
    <property type="molecule type" value="Genomic_DNA"/>
</dbReference>
<feature type="compositionally biased region" description="Low complexity" evidence="1">
    <location>
        <begin position="508"/>
        <end position="518"/>
    </location>
</feature>
<dbReference type="InterPro" id="IPR007844">
    <property type="entry name" value="AsmA"/>
</dbReference>
<accession>A0ABV6ELL6</accession>
<evidence type="ECO:0000313" key="3">
    <source>
        <dbReference type="EMBL" id="MFC0239097.1"/>
    </source>
</evidence>
<keyword evidence="4" id="KW-1185">Reference proteome</keyword>
<organism evidence="3 4">
    <name type="scientific">Rhodopseudomonas telluris</name>
    <dbReference type="NCBI Taxonomy" id="644215"/>
    <lineage>
        <taxon>Bacteria</taxon>
        <taxon>Pseudomonadati</taxon>
        <taxon>Pseudomonadota</taxon>
        <taxon>Alphaproteobacteria</taxon>
        <taxon>Hyphomicrobiales</taxon>
        <taxon>Nitrobacteraceae</taxon>
        <taxon>Rhodopseudomonas</taxon>
    </lineage>
</organism>
<name>A0ABV6ELL6_9BRAD</name>
<evidence type="ECO:0000256" key="1">
    <source>
        <dbReference type="SAM" id="MobiDB-lite"/>
    </source>
</evidence>
<evidence type="ECO:0000259" key="2">
    <source>
        <dbReference type="Pfam" id="PF05170"/>
    </source>
</evidence>
<feature type="region of interest" description="Disordered" evidence="1">
    <location>
        <begin position="507"/>
        <end position="526"/>
    </location>
</feature>
<sequence length="634" mass="65267">MRLSRMAGLVIAVLIAVAAVLLTVGIPSGAITSAIEARVARDTGYRIAIAGSSKVSLFPGFNLTLTDVTIDDPNNRSPDRRLTIASLRAALPLASLISGAPQVTELALTRPVLRVPLIRDAASAAVRPPTATPPRTSAVAIARMTVKDGMVIMANTADGVEDRIDGIDAAIDVDAQRRVIASGGALLGGRPATFDIKVDAAADAQPAPVELKFAAPDLLNGAIAAKAEVRLRGSLLQINGLSGTLGDGAFNGWASVDLAGKPQLKLDLDFQRLDLSDARRQPAPAGAPWSDARFDLTGLNYLDAQLRLSVAELNLGAAHVAPASIDARLAGGTLTAQFAQLGVYGGEASGELSIDAKPRIPATTLRASFKDVRARPLLAGLADFDRIDGKLQAEMALRADGDSVRAIMATLDGTASVTVRDGEIRGLNVAQMIRRLTTAPLSGWETNATEITDLTELAASFRIARGQAETADLALAGPLVRMTGAGTIDLGAKALALKVEPKLVLTTQGQSPQAQSPISGGGSSGEPVGLGIPVVIDGPWASPRIYPDTAGILDNPQAAYERLREMGQGLFGPRGGSGGSGPTDADSSLGESIGRLIQQGLQSGGSGRPPPPGTPGRPGADPDVNGIIKQLFGR</sequence>
<feature type="region of interest" description="Disordered" evidence="1">
    <location>
        <begin position="568"/>
        <end position="634"/>
    </location>
</feature>
<feature type="domain" description="AsmA" evidence="2">
    <location>
        <begin position="283"/>
        <end position="472"/>
    </location>
</feature>
<comment type="caution">
    <text evidence="3">The sequence shown here is derived from an EMBL/GenBank/DDBJ whole genome shotgun (WGS) entry which is preliminary data.</text>
</comment>
<dbReference type="InterPro" id="IPR052894">
    <property type="entry name" value="AsmA-related"/>
</dbReference>
<protein>
    <submittedName>
        <fullName evidence="3">AsmA family protein</fullName>
    </submittedName>
</protein>
<gene>
    <name evidence="3" type="ORF">ACFFJ6_01400</name>
</gene>
<evidence type="ECO:0000313" key="4">
    <source>
        <dbReference type="Proteomes" id="UP001589775"/>
    </source>
</evidence>
<dbReference type="PANTHER" id="PTHR30441:SF4">
    <property type="entry name" value="PROTEIN ASMA"/>
    <property type="match status" value="1"/>
</dbReference>